<dbReference type="SUPFAM" id="SSF53720">
    <property type="entry name" value="ALDH-like"/>
    <property type="match status" value="1"/>
</dbReference>
<dbReference type="RefSeq" id="WP_259426100.1">
    <property type="nucleotide sequence ID" value="NZ_JANWTC010000001.1"/>
</dbReference>
<protein>
    <recommendedName>
        <fullName evidence="3">Aldehyde dehydrogenase</fullName>
    </recommendedName>
</protein>
<sequence length="492" mass="52209">MTTLTVTCPVTGSHIGDVPAHSPAATRDAFSRARLAQQSWSTTPVSQRKQIMLRLHDLLLERQAEFLDIIQDETGKNRGSAFDEVLDVAVTARHYAHAAPRLLRPRQVRGAVPLLTRTHVERAPVGVVGIIAPWNYPLSLALSDAIPALLAGNAVVLKPDEKTPFTALLAADLLAEAGLPDDVLQVLTGTGPVVGDTIARECDYLMFTGSTAVGRELGAIAGQRLIGFSAELGGKNPLIVLPSADVARTARGAVAACFANSGQLCISIERIYVHRDIADDFIPAFVEATEAMRIGPGHEWSTDMGSLISPEHRLQVEELVSDALSRGATLLTGGRALDELGPAFYSPTILTDVPTDAHLFGEETFGPVVALTIVDSVDEAVARANESPYGLNASVWGDVAEARRVASRLKVGTVNINEGFAAAWASLDAPMGGWGQSGVGRRHGDSGLLKYTEARTVAVQRGVALSGSSGVPRERYAQVVSTALRYGRALLR</sequence>
<keyword evidence="8" id="KW-1185">Reference proteome</keyword>
<evidence type="ECO:0000259" key="6">
    <source>
        <dbReference type="Pfam" id="PF00171"/>
    </source>
</evidence>
<accession>A0ABT2FVL1</accession>
<comment type="similarity">
    <text evidence="1 3 5">Belongs to the aldehyde dehydrogenase family.</text>
</comment>
<dbReference type="GO" id="GO:0036243">
    <property type="term" value="F:succinate-semialdehyde dehydrogenase (NADP+) activity"/>
    <property type="evidence" value="ECO:0007669"/>
    <property type="project" value="UniProtKB-EC"/>
</dbReference>
<evidence type="ECO:0000256" key="1">
    <source>
        <dbReference type="ARBA" id="ARBA00009986"/>
    </source>
</evidence>
<comment type="caution">
    <text evidence="7">The sequence shown here is derived from an EMBL/GenBank/DDBJ whole genome shotgun (WGS) entry which is preliminary data.</text>
</comment>
<evidence type="ECO:0000313" key="8">
    <source>
        <dbReference type="Proteomes" id="UP001205965"/>
    </source>
</evidence>
<evidence type="ECO:0000256" key="3">
    <source>
        <dbReference type="PIRNR" id="PIRNR036492"/>
    </source>
</evidence>
<dbReference type="InterPro" id="IPR016162">
    <property type="entry name" value="Ald_DH_N"/>
</dbReference>
<dbReference type="InterPro" id="IPR015590">
    <property type="entry name" value="Aldehyde_DH_dom"/>
</dbReference>
<evidence type="ECO:0000313" key="7">
    <source>
        <dbReference type="EMBL" id="MCS5478087.1"/>
    </source>
</evidence>
<dbReference type="NCBIfam" id="NF006916">
    <property type="entry name" value="PRK09407.1"/>
    <property type="match status" value="1"/>
</dbReference>
<dbReference type="Proteomes" id="UP001205965">
    <property type="component" value="Unassembled WGS sequence"/>
</dbReference>
<name>A0ABT2FVL1_9CORY</name>
<dbReference type="Pfam" id="PF00171">
    <property type="entry name" value="Aldedh"/>
    <property type="match status" value="1"/>
</dbReference>
<dbReference type="InterPro" id="IPR016161">
    <property type="entry name" value="Ald_DH/histidinol_DH"/>
</dbReference>
<keyword evidence="2 3" id="KW-0560">Oxidoreductase</keyword>
<gene>
    <name evidence="7" type="ORF">NYP18_00265</name>
</gene>
<dbReference type="PANTHER" id="PTHR11699">
    <property type="entry name" value="ALDEHYDE DEHYDROGENASE-RELATED"/>
    <property type="match status" value="1"/>
</dbReference>
<organism evidence="7 8">
    <name type="scientific">Corynebacterium lemuris</name>
    <dbReference type="NCBI Taxonomy" id="1859292"/>
    <lineage>
        <taxon>Bacteria</taxon>
        <taxon>Bacillati</taxon>
        <taxon>Actinomycetota</taxon>
        <taxon>Actinomycetes</taxon>
        <taxon>Mycobacteriales</taxon>
        <taxon>Corynebacteriaceae</taxon>
        <taxon>Corynebacterium</taxon>
    </lineage>
</organism>
<reference evidence="7 8" key="1">
    <citation type="submission" date="2022-08" db="EMBL/GenBank/DDBJ databases">
        <title>YIM 101645 draft genome.</title>
        <authorList>
            <person name="Chen X."/>
        </authorList>
    </citation>
    <scope>NUCLEOTIDE SEQUENCE [LARGE SCALE GENOMIC DNA]</scope>
    <source>
        <strain evidence="7 8">YIM 101645</strain>
    </source>
</reference>
<dbReference type="EMBL" id="JANWTC010000001">
    <property type="protein sequence ID" value="MCS5478087.1"/>
    <property type="molecule type" value="Genomic_DNA"/>
</dbReference>
<dbReference type="Gene3D" id="3.40.309.10">
    <property type="entry name" value="Aldehyde Dehydrogenase, Chain A, domain 2"/>
    <property type="match status" value="1"/>
</dbReference>
<evidence type="ECO:0000256" key="2">
    <source>
        <dbReference type="ARBA" id="ARBA00023002"/>
    </source>
</evidence>
<dbReference type="PIRSF" id="PIRSF036492">
    <property type="entry name" value="ALDH"/>
    <property type="match status" value="1"/>
</dbReference>
<dbReference type="Gene3D" id="3.40.605.10">
    <property type="entry name" value="Aldehyde Dehydrogenase, Chain A, domain 1"/>
    <property type="match status" value="1"/>
</dbReference>
<dbReference type="InterPro" id="IPR012394">
    <property type="entry name" value="Aldehyde_DH_NAD(P)"/>
</dbReference>
<evidence type="ECO:0000256" key="4">
    <source>
        <dbReference type="PROSITE-ProRule" id="PRU10007"/>
    </source>
</evidence>
<feature type="domain" description="Aldehyde dehydrogenase" evidence="6">
    <location>
        <begin position="3"/>
        <end position="457"/>
    </location>
</feature>
<dbReference type="InterPro" id="IPR029510">
    <property type="entry name" value="Ald_DH_CS_GLU"/>
</dbReference>
<feature type="active site" evidence="4">
    <location>
        <position position="231"/>
    </location>
</feature>
<evidence type="ECO:0000256" key="5">
    <source>
        <dbReference type="RuleBase" id="RU003345"/>
    </source>
</evidence>
<dbReference type="PROSITE" id="PS00687">
    <property type="entry name" value="ALDEHYDE_DEHYDR_GLU"/>
    <property type="match status" value="1"/>
</dbReference>
<proteinExistence type="inferred from homology"/>
<dbReference type="InterPro" id="IPR016163">
    <property type="entry name" value="Ald_DH_C"/>
</dbReference>